<feature type="domain" description="Alpha/beta hydrolase" evidence="2">
    <location>
        <begin position="49"/>
        <end position="488"/>
    </location>
</feature>
<organism evidence="3 4">
    <name type="scientific">Pseudohalioglobus lutimaris</name>
    <dbReference type="NCBI Taxonomy" id="1737061"/>
    <lineage>
        <taxon>Bacteria</taxon>
        <taxon>Pseudomonadati</taxon>
        <taxon>Pseudomonadota</taxon>
        <taxon>Gammaproteobacteria</taxon>
        <taxon>Cellvibrionales</taxon>
        <taxon>Halieaceae</taxon>
        <taxon>Pseudohalioglobus</taxon>
    </lineage>
</organism>
<dbReference type="Proteomes" id="UP000235005">
    <property type="component" value="Unassembled WGS sequence"/>
</dbReference>
<evidence type="ECO:0000313" key="3">
    <source>
        <dbReference type="EMBL" id="PLW68980.1"/>
    </source>
</evidence>
<reference evidence="3 4" key="1">
    <citation type="submission" date="2018-01" db="EMBL/GenBank/DDBJ databases">
        <title>The draft genome sequence of Halioglobus lutimaris HF004.</title>
        <authorList>
            <person name="Du Z.-J."/>
            <person name="Shi M.-J."/>
        </authorList>
    </citation>
    <scope>NUCLEOTIDE SEQUENCE [LARGE SCALE GENOMIC DNA]</scope>
    <source>
        <strain evidence="3 4">HF004</strain>
    </source>
</reference>
<feature type="signal peptide" evidence="1">
    <location>
        <begin position="1"/>
        <end position="23"/>
    </location>
</feature>
<accession>A0A2N5X3E8</accession>
<dbReference type="EMBL" id="PKUS01000010">
    <property type="protein sequence ID" value="PLW68980.1"/>
    <property type="molecule type" value="Genomic_DNA"/>
</dbReference>
<name>A0A2N5X3E8_9GAMM</name>
<keyword evidence="4" id="KW-1185">Reference proteome</keyword>
<proteinExistence type="predicted"/>
<evidence type="ECO:0000256" key="1">
    <source>
        <dbReference type="SAM" id="SignalP"/>
    </source>
</evidence>
<dbReference type="AlphaFoldDB" id="A0A2N5X3E8"/>
<dbReference type="OrthoDB" id="1971292at2"/>
<keyword evidence="1" id="KW-0732">Signal</keyword>
<dbReference type="RefSeq" id="WP_101517988.1">
    <property type="nucleotide sequence ID" value="NZ_PKUS01000010.1"/>
</dbReference>
<evidence type="ECO:0000313" key="4">
    <source>
        <dbReference type="Proteomes" id="UP000235005"/>
    </source>
</evidence>
<feature type="chain" id="PRO_5014931075" description="Alpha/beta hydrolase domain-containing protein" evidence="1">
    <location>
        <begin position="24"/>
        <end position="504"/>
    </location>
</feature>
<gene>
    <name evidence="3" type="ORF">C0039_10185</name>
</gene>
<comment type="caution">
    <text evidence="3">The sequence shown here is derived from an EMBL/GenBank/DDBJ whole genome shotgun (WGS) entry which is preliminary data.</text>
</comment>
<dbReference type="InterPro" id="IPR045394">
    <property type="entry name" value="Abhydrolase_dom"/>
</dbReference>
<dbReference type="PROSITE" id="PS51257">
    <property type="entry name" value="PROKAR_LIPOPROTEIN"/>
    <property type="match status" value="1"/>
</dbReference>
<sequence length="504" mass="54464">MLNQRSSLLRLFGVALTVTALCACSDSSDRPSAPPVPEYLPIANPDVSLPPDEGSINLLAQNFDLGDVGYQQSEYFLEGNASAFTNLSELMRDGLWEAEPGEQAAYKTRIVVYRPIEPADFSGTVIMEWLNVTAGFETPPSWGTGQLEMRRGGAVWIGVSAQLIGIEGNENGLLPLHLKAVNPARYGSLSHPGDSFSYDIFSQVAQAVREPVGIDPLGGLVTERIIAYGESQSAGRLTTYVNAVHPLYNTFDGYMIHSRGGGSSSLAQEPQVSIPTPEAPQVRTDLNVPVMTFATETDVVFLGYAAARQPDTDMIRTWEVAGTAHGDIYTFVTGRDDTVGDPVFASVIEENSVLGFISCEKPINNGPHHYVFNTAVRALDEWVSTGTLPPTSPRLEINDDGSDYIYDELGNARGGIRTPYVDTPSAILRGEPNSGASFCRLFGTTSLFSAEQMATLYVDESGFVDAVTESTNAALEAGFLLPEDADAITTWAPQQWRRQTDEAP</sequence>
<evidence type="ECO:0000259" key="2">
    <source>
        <dbReference type="Pfam" id="PF20091"/>
    </source>
</evidence>
<protein>
    <recommendedName>
        <fullName evidence="2">Alpha/beta hydrolase domain-containing protein</fullName>
    </recommendedName>
</protein>
<dbReference type="Pfam" id="PF20091">
    <property type="entry name" value="Abhydrolase_10"/>
    <property type="match status" value="1"/>
</dbReference>